<evidence type="ECO:0000313" key="1">
    <source>
        <dbReference type="EMBL" id="SCF32833.1"/>
    </source>
</evidence>
<name>A0A1C4ZID7_MICEC</name>
<evidence type="ECO:0000313" key="2">
    <source>
        <dbReference type="Proteomes" id="UP000198253"/>
    </source>
</evidence>
<reference evidence="2" key="1">
    <citation type="submission" date="2016-06" db="EMBL/GenBank/DDBJ databases">
        <authorList>
            <person name="Varghese N."/>
            <person name="Submissions Spin"/>
        </authorList>
    </citation>
    <scope>NUCLEOTIDE SEQUENCE [LARGE SCALE GENOMIC DNA]</scope>
    <source>
        <strain evidence="2">DSM 43816</strain>
    </source>
</reference>
<dbReference type="InParanoid" id="A0A1C4ZID7"/>
<organism evidence="1 2">
    <name type="scientific">Micromonospora echinospora</name>
    <name type="common">Micromonospora purpurea</name>
    <dbReference type="NCBI Taxonomy" id="1877"/>
    <lineage>
        <taxon>Bacteria</taxon>
        <taxon>Bacillati</taxon>
        <taxon>Actinomycetota</taxon>
        <taxon>Actinomycetes</taxon>
        <taxon>Micromonosporales</taxon>
        <taxon>Micromonosporaceae</taxon>
        <taxon>Micromonospora</taxon>
    </lineage>
</organism>
<proteinExistence type="predicted"/>
<dbReference type="EMBL" id="LT607413">
    <property type="protein sequence ID" value="SCF32833.1"/>
    <property type="molecule type" value="Genomic_DNA"/>
</dbReference>
<evidence type="ECO:0008006" key="3">
    <source>
        <dbReference type="Google" id="ProtNLM"/>
    </source>
</evidence>
<gene>
    <name evidence="1" type="ORF">GA0070618_5313</name>
</gene>
<keyword evidence="2" id="KW-1185">Reference proteome</keyword>
<dbReference type="InterPro" id="IPR037883">
    <property type="entry name" value="Knr4/Smi1-like_sf"/>
</dbReference>
<protein>
    <recommendedName>
        <fullName evidence="3">SMI1/KNR4 family protein</fullName>
    </recommendedName>
</protein>
<accession>A0A1C4ZID7</accession>
<sequence length="188" mass="20251">MFGGERRAAVVEIGVHAARVARGPAGAAGYGERMGVVSYPWWHTRFESVRIDEGAFDAAGVALARTELASALVFAEPFVLPPLLAEMLASGVIWCSRTAGDRYAEFGWCGAQMAEISCDYEFADYMPAAVPLAFDGGGGLYLLDARAGRNDGRQPVVWSHSGSLGWHPDDHRLVAPDFESLVWDTSLT</sequence>
<dbReference type="Proteomes" id="UP000198253">
    <property type="component" value="Chromosome I"/>
</dbReference>
<dbReference type="SUPFAM" id="SSF160631">
    <property type="entry name" value="SMI1/KNR4-like"/>
    <property type="match status" value="1"/>
</dbReference>
<dbReference type="AlphaFoldDB" id="A0A1C4ZID7"/>